<dbReference type="AlphaFoldDB" id="A0A6I6MYY8"/>
<dbReference type="Proteomes" id="UP000431269">
    <property type="component" value="Chromosome"/>
</dbReference>
<dbReference type="GO" id="GO:0008233">
    <property type="term" value="F:peptidase activity"/>
    <property type="evidence" value="ECO:0007669"/>
    <property type="project" value="UniProtKB-KW"/>
</dbReference>
<reference evidence="2" key="1">
    <citation type="submission" date="2019-12" db="EMBL/GenBank/DDBJ databases">
        <title>Complete genome of Terracaulis silvestris 0127_4.</title>
        <authorList>
            <person name="Vieira S."/>
            <person name="Riedel T."/>
            <person name="Sproer C."/>
            <person name="Pascual J."/>
            <person name="Boedeker C."/>
            <person name="Overmann J."/>
        </authorList>
    </citation>
    <scope>NUCLEOTIDE SEQUENCE [LARGE SCALE GENOMIC DNA]</scope>
    <source>
        <strain evidence="2">0127_4</strain>
    </source>
</reference>
<accession>A0A6I6MYY8</accession>
<dbReference type="RefSeq" id="WP_158767149.1">
    <property type="nucleotide sequence ID" value="NZ_CP047045.1"/>
</dbReference>
<dbReference type="SUPFAM" id="SSF50630">
    <property type="entry name" value="Acid proteases"/>
    <property type="match status" value="1"/>
</dbReference>
<dbReference type="EMBL" id="CP047045">
    <property type="protein sequence ID" value="QGZ96353.1"/>
    <property type="molecule type" value="Genomic_DNA"/>
</dbReference>
<dbReference type="KEGG" id="tsv:DSM104635_03212"/>
<proteinExistence type="predicted"/>
<dbReference type="Pfam" id="PF13650">
    <property type="entry name" value="Asp_protease_2"/>
    <property type="match status" value="1"/>
</dbReference>
<organism evidence="1 2">
    <name type="scientific">Terricaulis silvestris</name>
    <dbReference type="NCBI Taxonomy" id="2686094"/>
    <lineage>
        <taxon>Bacteria</taxon>
        <taxon>Pseudomonadati</taxon>
        <taxon>Pseudomonadota</taxon>
        <taxon>Alphaproteobacteria</taxon>
        <taxon>Caulobacterales</taxon>
        <taxon>Caulobacteraceae</taxon>
        <taxon>Terricaulis</taxon>
    </lineage>
</organism>
<dbReference type="InterPro" id="IPR021109">
    <property type="entry name" value="Peptidase_aspartic_dom_sf"/>
</dbReference>
<evidence type="ECO:0000313" key="2">
    <source>
        <dbReference type="Proteomes" id="UP000431269"/>
    </source>
</evidence>
<dbReference type="Gene3D" id="2.40.70.10">
    <property type="entry name" value="Acid Proteases"/>
    <property type="match status" value="1"/>
</dbReference>
<dbReference type="GO" id="GO:0006508">
    <property type="term" value="P:proteolysis"/>
    <property type="evidence" value="ECO:0007669"/>
    <property type="project" value="UniProtKB-KW"/>
</dbReference>
<evidence type="ECO:0000313" key="1">
    <source>
        <dbReference type="EMBL" id="QGZ96353.1"/>
    </source>
</evidence>
<gene>
    <name evidence="1" type="ORF">DSM104635_03212</name>
</gene>
<name>A0A6I6MYY8_9CAUL</name>
<keyword evidence="1" id="KW-0378">Hydrolase</keyword>
<keyword evidence="2" id="KW-1185">Reference proteome</keyword>
<keyword evidence="1" id="KW-0645">Protease</keyword>
<protein>
    <submittedName>
        <fullName evidence="1">Clan AA aspartic protease, family</fullName>
    </submittedName>
</protein>
<sequence>MNPLSQAPGPVITIEGIVIDVIVHREPKAAPEQDVPDFLEHGAMIDTGASDTCIDYRIAHALKLRQIDQRTIGTVGGPIQVAVFLGVLEIPQLGFKRLDRMFAPKIERINYSVLIGRSVLREFLFTYDGPANVCHFARPHGQPDHHDDFAT</sequence>